<evidence type="ECO:0000256" key="2">
    <source>
        <dbReference type="ARBA" id="ARBA00022801"/>
    </source>
</evidence>
<organism evidence="5 6">
    <name type="scientific">Faecalibacterium prausnitzii</name>
    <dbReference type="NCBI Taxonomy" id="853"/>
    <lineage>
        <taxon>Bacteria</taxon>
        <taxon>Bacillati</taxon>
        <taxon>Bacillota</taxon>
        <taxon>Clostridia</taxon>
        <taxon>Eubacteriales</taxon>
        <taxon>Oscillospiraceae</taxon>
        <taxon>Faecalibacterium</taxon>
    </lineage>
</organism>
<dbReference type="AlphaFoldDB" id="A0A329URC1"/>
<evidence type="ECO:0000256" key="1">
    <source>
        <dbReference type="ARBA" id="ARBA00022723"/>
    </source>
</evidence>
<feature type="transmembrane region" description="Helical" evidence="3">
    <location>
        <begin position="57"/>
        <end position="76"/>
    </location>
</feature>
<keyword evidence="3" id="KW-0472">Membrane</keyword>
<name>A0A329URC1_9FIRM</name>
<sequence>MERWAAALCCALLYATFPGRKDVAFIKAKHGKGAAQSGRHTHSGSCAQRATPPWKQVLLTLLVLVALLALLGGALWQNICYNRTHYTAEFYQIHSRKLTQSCRVVFLTDLHLREYGADNCELVQDVRSLAPDLILLGGDFVTYGEGTDYDNMLSLFRQLSEIAPVCGVLGNHEDELYFLDNDRELVEKFTAAGVTVLRNQEARYTIHDNVISILGVEGSPADFSNYGASTFMDSVEPQTDYDLRICLAHVPTYFPEHLENYSFELGLAGHTHGGIVRLPKIGPLYTAEEGFLPDYAGGSYTLANNATLIVSRGLGDSSRAPRINNVPELSVIDID</sequence>
<evidence type="ECO:0000313" key="6">
    <source>
        <dbReference type="Proteomes" id="UP000250550"/>
    </source>
</evidence>
<evidence type="ECO:0000256" key="3">
    <source>
        <dbReference type="SAM" id="Phobius"/>
    </source>
</evidence>
<dbReference type="EMBL" id="PRLF01000002">
    <property type="protein sequence ID" value="RAW66670.1"/>
    <property type="molecule type" value="Genomic_DNA"/>
</dbReference>
<keyword evidence="1" id="KW-0479">Metal-binding</keyword>
<dbReference type="InterPro" id="IPR029052">
    <property type="entry name" value="Metallo-depent_PP-like"/>
</dbReference>
<dbReference type="SUPFAM" id="SSF56300">
    <property type="entry name" value="Metallo-dependent phosphatases"/>
    <property type="match status" value="1"/>
</dbReference>
<dbReference type="InterPro" id="IPR051158">
    <property type="entry name" value="Metallophosphoesterase_sf"/>
</dbReference>
<dbReference type="Pfam" id="PF00149">
    <property type="entry name" value="Metallophos"/>
    <property type="match status" value="1"/>
</dbReference>
<reference evidence="5 6" key="1">
    <citation type="submission" date="2018-02" db="EMBL/GenBank/DDBJ databases">
        <title>Complete genome sequencing of Faecalibacterium prausnitzii strains isolated from the human gut.</title>
        <authorList>
            <person name="Fitzgerald B.C."/>
            <person name="Shkoporov A.N."/>
            <person name="Ross P.R."/>
            <person name="Hill C."/>
        </authorList>
    </citation>
    <scope>NUCLEOTIDE SEQUENCE [LARGE SCALE GENOMIC DNA]</scope>
    <source>
        <strain evidence="5 6">APC924/119</strain>
    </source>
</reference>
<proteinExistence type="predicted"/>
<dbReference type="GO" id="GO:0046872">
    <property type="term" value="F:metal ion binding"/>
    <property type="evidence" value="ECO:0007669"/>
    <property type="project" value="UniProtKB-KW"/>
</dbReference>
<accession>A0A329URC1</accession>
<dbReference type="GO" id="GO:0008758">
    <property type="term" value="F:UDP-2,3-diacylglucosamine hydrolase activity"/>
    <property type="evidence" value="ECO:0007669"/>
    <property type="project" value="TreeGrafter"/>
</dbReference>
<evidence type="ECO:0000313" key="5">
    <source>
        <dbReference type="EMBL" id="RAW66670.1"/>
    </source>
</evidence>
<protein>
    <submittedName>
        <fullName evidence="5">Phosphohydrolase</fullName>
    </submittedName>
</protein>
<gene>
    <name evidence="5" type="ORF">C4N21_02285</name>
</gene>
<keyword evidence="3" id="KW-0812">Transmembrane</keyword>
<dbReference type="PANTHER" id="PTHR31302">
    <property type="entry name" value="TRANSMEMBRANE PROTEIN WITH METALLOPHOSPHOESTERASE DOMAIN-RELATED"/>
    <property type="match status" value="1"/>
</dbReference>
<dbReference type="Proteomes" id="UP000250550">
    <property type="component" value="Unassembled WGS sequence"/>
</dbReference>
<dbReference type="PANTHER" id="PTHR31302:SF31">
    <property type="entry name" value="PHOSPHODIESTERASE YAEI"/>
    <property type="match status" value="1"/>
</dbReference>
<dbReference type="InterPro" id="IPR004843">
    <property type="entry name" value="Calcineurin-like_PHP"/>
</dbReference>
<keyword evidence="3" id="KW-1133">Transmembrane helix</keyword>
<comment type="caution">
    <text evidence="5">The sequence shown here is derived from an EMBL/GenBank/DDBJ whole genome shotgun (WGS) entry which is preliminary data.</text>
</comment>
<evidence type="ECO:0000259" key="4">
    <source>
        <dbReference type="Pfam" id="PF00149"/>
    </source>
</evidence>
<dbReference type="GO" id="GO:0009245">
    <property type="term" value="P:lipid A biosynthetic process"/>
    <property type="evidence" value="ECO:0007669"/>
    <property type="project" value="TreeGrafter"/>
</dbReference>
<keyword evidence="2 5" id="KW-0378">Hydrolase</keyword>
<feature type="domain" description="Calcineurin-like phosphoesterase" evidence="4">
    <location>
        <begin position="103"/>
        <end position="273"/>
    </location>
</feature>
<dbReference type="Gene3D" id="3.60.21.10">
    <property type="match status" value="1"/>
</dbReference>
<dbReference type="GO" id="GO:0016020">
    <property type="term" value="C:membrane"/>
    <property type="evidence" value="ECO:0007669"/>
    <property type="project" value="GOC"/>
</dbReference>